<gene>
    <name evidence="1" type="ORF">NIES37_26990</name>
</gene>
<dbReference type="AlphaFoldDB" id="A0A1Z4MZ30"/>
<evidence type="ECO:0000313" key="1">
    <source>
        <dbReference type="EMBL" id="BAY98747.1"/>
    </source>
</evidence>
<dbReference type="EMBL" id="AP018248">
    <property type="protein sequence ID" value="BAY98747.1"/>
    <property type="molecule type" value="Genomic_DNA"/>
</dbReference>
<name>A0A1Z4MZ30_9CYAN</name>
<organism evidence="1 2">
    <name type="scientific">Tolypothrix tenuis PCC 7101</name>
    <dbReference type="NCBI Taxonomy" id="231146"/>
    <lineage>
        <taxon>Bacteria</taxon>
        <taxon>Bacillati</taxon>
        <taxon>Cyanobacteriota</taxon>
        <taxon>Cyanophyceae</taxon>
        <taxon>Nostocales</taxon>
        <taxon>Tolypothrichaceae</taxon>
        <taxon>Tolypothrix</taxon>
    </lineage>
</organism>
<dbReference type="KEGG" id="ttq:NIES37_26990"/>
<reference evidence="1 2" key="1">
    <citation type="submission" date="2017-06" db="EMBL/GenBank/DDBJ databases">
        <title>Genome sequencing of cyanobaciteial culture collection at National Institute for Environmental Studies (NIES).</title>
        <authorList>
            <person name="Hirose Y."/>
            <person name="Shimura Y."/>
            <person name="Fujisawa T."/>
            <person name="Nakamura Y."/>
            <person name="Kawachi M."/>
        </authorList>
    </citation>
    <scope>NUCLEOTIDE SEQUENCE [LARGE SCALE GENOMIC DNA]</scope>
    <source>
        <strain evidence="1 2">NIES-37</strain>
    </source>
</reference>
<sequence>MSSCEHNNPNCMGVYGICFETIMPKNMVTLPKYREEIPVQFGVRITNQASIPYRFDLPFILPEILDPHGQAMHRSLNKNATREVENSDIPIIIPGESFDFLMDAKFDWYGENYLRFLGNAIYGGIWIFWYSQPGKYQVRFTYENQLPNKRMLILKEGWAEIDGFWIGKLISQFADLILFSE</sequence>
<keyword evidence="2" id="KW-1185">Reference proteome</keyword>
<protein>
    <submittedName>
        <fullName evidence="1">Uncharacterized protein</fullName>
    </submittedName>
</protein>
<accession>A0A1Z4MZ30</accession>
<evidence type="ECO:0000313" key="2">
    <source>
        <dbReference type="Proteomes" id="UP000218785"/>
    </source>
</evidence>
<proteinExistence type="predicted"/>
<dbReference type="Proteomes" id="UP000218785">
    <property type="component" value="Chromosome"/>
</dbReference>